<evidence type="ECO:0000313" key="2">
    <source>
        <dbReference type="EMBL" id="TXK03717.1"/>
    </source>
</evidence>
<protein>
    <submittedName>
        <fullName evidence="1">Uncharacterized protein</fullName>
    </submittedName>
</protein>
<accession>A0A418N9M7</accession>
<reference evidence="1 3" key="1">
    <citation type="submission" date="2018-08" db="EMBL/GenBank/DDBJ databases">
        <title>Proposal of Muricauda 72 sp.nov. and Muricauda NH166 sp.nov., isolated from seawater.</title>
        <authorList>
            <person name="Cheng H."/>
            <person name="Wu Y.-H."/>
            <person name="Guo L.-L."/>
            <person name="Xu X.-W."/>
        </authorList>
    </citation>
    <scope>NUCLEOTIDE SEQUENCE [LARGE SCALE GENOMIC DNA]</scope>
    <source>
        <strain evidence="1 3">NH166</strain>
    </source>
</reference>
<evidence type="ECO:0000313" key="1">
    <source>
        <dbReference type="EMBL" id="RIV71949.1"/>
    </source>
</evidence>
<keyword evidence="4" id="KW-1185">Reference proteome</keyword>
<organism evidence="1 3">
    <name type="scientific">Flagellimonas aequoris</name>
    <dbReference type="NCBI Taxonomy" id="2306997"/>
    <lineage>
        <taxon>Bacteria</taxon>
        <taxon>Pseudomonadati</taxon>
        <taxon>Bacteroidota</taxon>
        <taxon>Flavobacteriia</taxon>
        <taxon>Flavobacteriales</taxon>
        <taxon>Flavobacteriaceae</taxon>
        <taxon>Flagellimonas</taxon>
    </lineage>
</organism>
<reference evidence="2 4" key="2">
    <citation type="submission" date="2019-07" db="EMBL/GenBank/DDBJ databases">
        <title>Draft genome of two Muricauda strains isolated from deep sea.</title>
        <authorList>
            <person name="Sun C."/>
        </authorList>
    </citation>
    <scope>NUCLEOTIDE SEQUENCE [LARGE SCALE GENOMIC DNA]</scope>
    <source>
        <strain evidence="2 4">NH166</strain>
    </source>
</reference>
<sequence length="66" mass="7616">MKNKLSKWTKEIEEVSMCVYKITLTHELGPSVQKIGHDLEKLESEVELSAIEIDNQIEEMIKTKKA</sequence>
<dbReference type="RefSeq" id="WP_119639339.1">
    <property type="nucleotide sequence ID" value="NZ_QXFJ01000015.1"/>
</dbReference>
<dbReference type="EMBL" id="VNWL01000014">
    <property type="protein sequence ID" value="TXK03717.1"/>
    <property type="molecule type" value="Genomic_DNA"/>
</dbReference>
<dbReference type="EMBL" id="QXFJ01000015">
    <property type="protein sequence ID" value="RIV71949.1"/>
    <property type="molecule type" value="Genomic_DNA"/>
</dbReference>
<proteinExistence type="predicted"/>
<comment type="caution">
    <text evidence="1">The sequence shown here is derived from an EMBL/GenBank/DDBJ whole genome shotgun (WGS) entry which is preliminary data.</text>
</comment>
<dbReference type="AlphaFoldDB" id="A0A418N9M7"/>
<dbReference type="Proteomes" id="UP000284189">
    <property type="component" value="Unassembled WGS sequence"/>
</dbReference>
<evidence type="ECO:0000313" key="3">
    <source>
        <dbReference type="Proteomes" id="UP000284189"/>
    </source>
</evidence>
<gene>
    <name evidence="1" type="ORF">D2U88_05690</name>
    <name evidence="2" type="ORF">FQ019_05645</name>
</gene>
<name>A0A418N9M7_9FLAO</name>
<evidence type="ECO:0000313" key="4">
    <source>
        <dbReference type="Proteomes" id="UP000321528"/>
    </source>
</evidence>
<dbReference type="Proteomes" id="UP000321528">
    <property type="component" value="Unassembled WGS sequence"/>
</dbReference>
<dbReference type="OrthoDB" id="9946438at2"/>